<dbReference type="InterPro" id="IPR036390">
    <property type="entry name" value="WH_DNA-bd_sf"/>
</dbReference>
<feature type="compositionally biased region" description="Polar residues" evidence="2">
    <location>
        <begin position="164"/>
        <end position="173"/>
    </location>
</feature>
<evidence type="ECO:0000313" key="4">
    <source>
        <dbReference type="Proteomes" id="UP000195160"/>
    </source>
</evidence>
<dbReference type="RefSeq" id="WP_179194358.1">
    <property type="nucleotide sequence ID" value="NZ_MOOV01000292.1"/>
</dbReference>
<keyword evidence="1" id="KW-0175">Coiled coil</keyword>
<dbReference type="AlphaFoldDB" id="A0A9X6MKX9"/>
<evidence type="ECO:0008006" key="5">
    <source>
        <dbReference type="Google" id="ProtNLM"/>
    </source>
</evidence>
<organism evidence="3 4">
    <name type="scientific">Bacillus thuringiensis subsp. medellin</name>
    <dbReference type="NCBI Taxonomy" id="79672"/>
    <lineage>
        <taxon>Bacteria</taxon>
        <taxon>Bacillati</taxon>
        <taxon>Bacillota</taxon>
        <taxon>Bacilli</taxon>
        <taxon>Bacillales</taxon>
        <taxon>Bacillaceae</taxon>
        <taxon>Bacillus</taxon>
        <taxon>Bacillus cereus group</taxon>
    </lineage>
</organism>
<dbReference type="Pfam" id="PF13730">
    <property type="entry name" value="HTH_36"/>
    <property type="match status" value="1"/>
</dbReference>
<sequence length="311" mass="35454">MEEEKNVSYEVTIGEPLVDGGYFVAYNYVVRNVISVFDLSPGEFSCLMMLFSYAGADKTKCFPSQDSLLKNLGASKRTVQRYLTGLEEKGVLNTYHRFNKESMQTKNIYDLSPCLNKIRELFASKEENEITIVPKKLSPNGDDKSVAPKKSIAASESPEKSSENVESTATTKLSPPKNKGRQECRPTNNINNKQYIKSLKHIKIDDDIANSVSRSKNESEILQVINDLREMTKDKLTARSFNSVLRKVKDKHVQGKIHTSFRDYFVSSLATKIEELEERRIKENAKKALENTRPKRTPYTGKIPFYDWLNT</sequence>
<evidence type="ECO:0000313" key="3">
    <source>
        <dbReference type="EMBL" id="OUB82177.1"/>
    </source>
</evidence>
<gene>
    <name evidence="3" type="ORF">BK784_38755</name>
</gene>
<accession>A0A9X6MKX9</accession>
<dbReference type="Gene3D" id="1.10.10.10">
    <property type="entry name" value="Winged helix-like DNA-binding domain superfamily/Winged helix DNA-binding domain"/>
    <property type="match status" value="1"/>
</dbReference>
<evidence type="ECO:0000256" key="1">
    <source>
        <dbReference type="SAM" id="Coils"/>
    </source>
</evidence>
<dbReference type="Proteomes" id="UP000195160">
    <property type="component" value="Unassembled WGS sequence"/>
</dbReference>
<protein>
    <recommendedName>
        <fullName evidence="5">Helix-turn-helix domain-containing protein</fullName>
    </recommendedName>
</protein>
<comment type="caution">
    <text evidence="3">The sequence shown here is derived from an EMBL/GenBank/DDBJ whole genome shotgun (WGS) entry which is preliminary data.</text>
</comment>
<feature type="region of interest" description="Disordered" evidence="2">
    <location>
        <begin position="133"/>
        <end position="191"/>
    </location>
</feature>
<proteinExistence type="predicted"/>
<name>A0A9X6MKX9_BACTV</name>
<dbReference type="SUPFAM" id="SSF46785">
    <property type="entry name" value="Winged helix' DNA-binding domain"/>
    <property type="match status" value="1"/>
</dbReference>
<feature type="coiled-coil region" evidence="1">
    <location>
        <begin position="266"/>
        <end position="293"/>
    </location>
</feature>
<dbReference type="EMBL" id="MOOV01000292">
    <property type="protein sequence ID" value="OUB82177.1"/>
    <property type="molecule type" value="Genomic_DNA"/>
</dbReference>
<evidence type="ECO:0000256" key="2">
    <source>
        <dbReference type="SAM" id="MobiDB-lite"/>
    </source>
</evidence>
<dbReference type="InterPro" id="IPR036388">
    <property type="entry name" value="WH-like_DNA-bd_sf"/>
</dbReference>
<reference evidence="3 4" key="1">
    <citation type="submission" date="2016-10" db="EMBL/GenBank/DDBJ databases">
        <title>Comparative genomics of Bacillus thuringiensis reveals a path to pathogens against multiple invertebrate hosts.</title>
        <authorList>
            <person name="Zheng J."/>
            <person name="Gao Q."/>
            <person name="Liu H."/>
            <person name="Peng D."/>
            <person name="Ruan L."/>
            <person name="Sun M."/>
        </authorList>
    </citation>
    <scope>NUCLEOTIDE SEQUENCE [LARGE SCALE GENOMIC DNA]</scope>
    <source>
        <strain evidence="3">T30001</strain>
    </source>
</reference>